<dbReference type="Proteomes" id="UP000002630">
    <property type="component" value="Linkage Group LG16"/>
</dbReference>
<dbReference type="InParanoid" id="D8LF37"/>
<dbReference type="FunCoup" id="D8LF37">
    <property type="interactions" value="352"/>
</dbReference>
<keyword evidence="6" id="KW-1185">Reference proteome</keyword>
<dbReference type="CDD" id="cd05791">
    <property type="entry name" value="S1_CSL4"/>
    <property type="match status" value="1"/>
</dbReference>
<dbReference type="SUPFAM" id="SSF110324">
    <property type="entry name" value="Ribosomal L27 protein-like"/>
    <property type="match status" value="1"/>
</dbReference>
<dbReference type="Pfam" id="PF14382">
    <property type="entry name" value="ECR1_N"/>
    <property type="match status" value="1"/>
</dbReference>
<name>D8LF37_ECTSI</name>
<evidence type="ECO:0000313" key="5">
    <source>
        <dbReference type="EMBL" id="CBN78635.1"/>
    </source>
</evidence>
<dbReference type="InterPro" id="IPR025721">
    <property type="entry name" value="Exosome_cplx_N_dom"/>
</dbReference>
<comment type="subcellular location">
    <subcellularLocation>
        <location evidence="1">Nucleus</location>
        <location evidence="1">Nucleolus</location>
    </subcellularLocation>
</comment>
<feature type="domain" description="S1 motif" evidence="4">
    <location>
        <begin position="70"/>
        <end position="148"/>
    </location>
</feature>
<dbReference type="InterPro" id="IPR003029">
    <property type="entry name" value="S1_domain"/>
</dbReference>
<dbReference type="OMA" id="PMVPVGW"/>
<dbReference type="Pfam" id="PF10447">
    <property type="entry name" value="EXOSC1"/>
    <property type="match status" value="2"/>
</dbReference>
<accession>D8LF37</accession>
<gene>
    <name evidence="5" type="ORF">Esi_0141_0007</name>
</gene>
<dbReference type="FunFam" id="2.40.50.140:FF:000198">
    <property type="entry name" value="Exosome complex component CSL4"/>
    <property type="match status" value="1"/>
</dbReference>
<dbReference type="Gene3D" id="2.40.50.140">
    <property type="entry name" value="Nucleic acid-binding proteins"/>
    <property type="match status" value="1"/>
</dbReference>
<dbReference type="PANTHER" id="PTHR12686">
    <property type="entry name" value="3'-5' EXORIBONUCLEASE CSL4-RELATED"/>
    <property type="match status" value="1"/>
</dbReference>
<dbReference type="GO" id="GO:0005730">
    <property type="term" value="C:nucleolus"/>
    <property type="evidence" value="ECO:0007669"/>
    <property type="project" value="UniProtKB-SubCell"/>
</dbReference>
<evidence type="ECO:0000256" key="3">
    <source>
        <dbReference type="ARBA" id="ARBA00022835"/>
    </source>
</evidence>
<proteinExistence type="predicted"/>
<dbReference type="GO" id="GO:0000176">
    <property type="term" value="C:nuclear exosome (RNase complex)"/>
    <property type="evidence" value="ECO:0007669"/>
    <property type="project" value="TreeGrafter"/>
</dbReference>
<protein>
    <recommendedName>
        <fullName evidence="4">S1 motif domain-containing protein</fullName>
    </recommendedName>
</protein>
<dbReference type="STRING" id="2880.D8LF37"/>
<evidence type="ECO:0000313" key="6">
    <source>
        <dbReference type="Proteomes" id="UP000002630"/>
    </source>
</evidence>
<dbReference type="GO" id="GO:0003723">
    <property type="term" value="F:RNA binding"/>
    <property type="evidence" value="ECO:0007669"/>
    <property type="project" value="InterPro"/>
</dbReference>
<dbReference type="InterPro" id="IPR012340">
    <property type="entry name" value="NA-bd_OB-fold"/>
</dbReference>
<dbReference type="eggNOG" id="KOG3409">
    <property type="taxonomic scope" value="Eukaryota"/>
</dbReference>
<dbReference type="PANTHER" id="PTHR12686:SF8">
    <property type="entry name" value="EXOSOME COMPLEX COMPONENT CSL4"/>
    <property type="match status" value="1"/>
</dbReference>
<organism evidence="5 6">
    <name type="scientific">Ectocarpus siliculosus</name>
    <name type="common">Brown alga</name>
    <name type="synonym">Conferva siliculosa</name>
    <dbReference type="NCBI Taxonomy" id="2880"/>
    <lineage>
        <taxon>Eukaryota</taxon>
        <taxon>Sar</taxon>
        <taxon>Stramenopiles</taxon>
        <taxon>Ochrophyta</taxon>
        <taxon>PX clade</taxon>
        <taxon>Phaeophyceae</taxon>
        <taxon>Ectocarpales</taxon>
        <taxon>Ectocarpaceae</taxon>
        <taxon>Ectocarpus</taxon>
    </lineage>
</organism>
<dbReference type="EMBL" id="FN648007">
    <property type="protein sequence ID" value="CBN78635.1"/>
    <property type="molecule type" value="Genomic_DNA"/>
</dbReference>
<evidence type="ECO:0000256" key="1">
    <source>
        <dbReference type="ARBA" id="ARBA00004604"/>
    </source>
</evidence>
<keyword evidence="3" id="KW-0271">Exosome</keyword>
<dbReference type="AlphaFoldDB" id="D8LF37"/>
<dbReference type="OrthoDB" id="440760at2759"/>
<dbReference type="SUPFAM" id="SSF50249">
    <property type="entry name" value="Nucleic acid-binding proteins"/>
    <property type="match status" value="1"/>
</dbReference>
<dbReference type="GO" id="GO:0005737">
    <property type="term" value="C:cytoplasm"/>
    <property type="evidence" value="ECO:0007669"/>
    <property type="project" value="TreeGrafter"/>
</dbReference>
<keyword evidence="2" id="KW-0963">Cytoplasm</keyword>
<dbReference type="InterPro" id="IPR019495">
    <property type="entry name" value="EXOSC1_C"/>
</dbReference>
<reference evidence="5 6" key="1">
    <citation type="journal article" date="2010" name="Nature">
        <title>The Ectocarpus genome and the independent evolution of multicellularity in brown algae.</title>
        <authorList>
            <person name="Cock J.M."/>
            <person name="Sterck L."/>
            <person name="Rouze P."/>
            <person name="Scornet D."/>
            <person name="Allen A.E."/>
            <person name="Amoutzias G."/>
            <person name="Anthouard V."/>
            <person name="Artiguenave F."/>
            <person name="Aury J.M."/>
            <person name="Badger J.H."/>
            <person name="Beszteri B."/>
            <person name="Billiau K."/>
            <person name="Bonnet E."/>
            <person name="Bothwell J.H."/>
            <person name="Bowler C."/>
            <person name="Boyen C."/>
            <person name="Brownlee C."/>
            <person name="Carrano C.J."/>
            <person name="Charrier B."/>
            <person name="Cho G.Y."/>
            <person name="Coelho S.M."/>
            <person name="Collen J."/>
            <person name="Corre E."/>
            <person name="Da Silva C."/>
            <person name="Delage L."/>
            <person name="Delaroque N."/>
            <person name="Dittami S.M."/>
            <person name="Doulbeau S."/>
            <person name="Elias M."/>
            <person name="Farnham G."/>
            <person name="Gachon C.M."/>
            <person name="Gschloessl B."/>
            <person name="Heesch S."/>
            <person name="Jabbari K."/>
            <person name="Jubin C."/>
            <person name="Kawai H."/>
            <person name="Kimura K."/>
            <person name="Kloareg B."/>
            <person name="Kupper F.C."/>
            <person name="Lang D."/>
            <person name="Le Bail A."/>
            <person name="Leblanc C."/>
            <person name="Lerouge P."/>
            <person name="Lohr M."/>
            <person name="Lopez P.J."/>
            <person name="Martens C."/>
            <person name="Maumus F."/>
            <person name="Michel G."/>
            <person name="Miranda-Saavedra D."/>
            <person name="Morales J."/>
            <person name="Moreau H."/>
            <person name="Motomura T."/>
            <person name="Nagasato C."/>
            <person name="Napoli C.A."/>
            <person name="Nelson D.R."/>
            <person name="Nyvall-Collen P."/>
            <person name="Peters A.F."/>
            <person name="Pommier C."/>
            <person name="Potin P."/>
            <person name="Poulain J."/>
            <person name="Quesneville H."/>
            <person name="Read B."/>
            <person name="Rensing S.A."/>
            <person name="Ritter A."/>
            <person name="Rousvoal S."/>
            <person name="Samanta M."/>
            <person name="Samson G."/>
            <person name="Schroeder D.C."/>
            <person name="Segurens B."/>
            <person name="Strittmatter M."/>
            <person name="Tonon T."/>
            <person name="Tregear J.W."/>
            <person name="Valentin K."/>
            <person name="von Dassow P."/>
            <person name="Yamagishi T."/>
            <person name="Van de Peer Y."/>
            <person name="Wincker P."/>
        </authorList>
    </citation>
    <scope>NUCLEOTIDE SEQUENCE [LARGE SCALE GENOMIC DNA]</scope>
    <source>
        <strain evidence="6">Ec32 / CCAP1310/4</strain>
    </source>
</reference>
<dbReference type="GO" id="GO:0006396">
    <property type="term" value="P:RNA processing"/>
    <property type="evidence" value="ECO:0007669"/>
    <property type="project" value="InterPro"/>
</dbReference>
<evidence type="ECO:0000256" key="2">
    <source>
        <dbReference type="ARBA" id="ARBA00022490"/>
    </source>
</evidence>
<sequence>MTEVVCPGKRLGRASEYRAGPGTYVRGTYIYASVVGPKLEQAAADEDGKPYLIVSQPKRARAADQVIQVGDTVMGRVTRISTRQAWVEIICVGETVLREPHRGIVRKEDIRATEVDKAEVAKSLRPGDIIRARVISLGDSTQYFLSTAENELGVRWAKSAAGAIMIPISWQEMQCPTTKEKEPRKCAKPV</sequence>
<dbReference type="EMBL" id="FN649741">
    <property type="protein sequence ID" value="CBN78635.1"/>
    <property type="molecule type" value="Genomic_DNA"/>
</dbReference>
<dbReference type="InterPro" id="IPR039771">
    <property type="entry name" value="Csl4"/>
</dbReference>
<dbReference type="Gene3D" id="2.40.50.100">
    <property type="match status" value="1"/>
</dbReference>
<dbReference type="SMART" id="SM00316">
    <property type="entry name" value="S1"/>
    <property type="match status" value="1"/>
</dbReference>
<evidence type="ECO:0000259" key="4">
    <source>
        <dbReference type="PROSITE" id="PS50126"/>
    </source>
</evidence>
<dbReference type="PROSITE" id="PS50126">
    <property type="entry name" value="S1"/>
    <property type="match status" value="1"/>
</dbReference>